<protein>
    <submittedName>
        <fullName evidence="1">Uncharacterized protein</fullName>
    </submittedName>
</protein>
<name>A0A6J5M7C0_9CAUD</name>
<gene>
    <name evidence="1" type="ORF">UFOVP449_59</name>
</gene>
<reference evidence="1" key="1">
    <citation type="submission" date="2020-04" db="EMBL/GenBank/DDBJ databases">
        <authorList>
            <person name="Chiriac C."/>
            <person name="Salcher M."/>
            <person name="Ghai R."/>
            <person name="Kavagutti S V."/>
        </authorList>
    </citation>
    <scope>NUCLEOTIDE SEQUENCE</scope>
</reference>
<proteinExistence type="predicted"/>
<dbReference type="EMBL" id="LR796420">
    <property type="protein sequence ID" value="CAB4142574.1"/>
    <property type="molecule type" value="Genomic_DNA"/>
</dbReference>
<organism evidence="1">
    <name type="scientific">uncultured Caudovirales phage</name>
    <dbReference type="NCBI Taxonomy" id="2100421"/>
    <lineage>
        <taxon>Viruses</taxon>
        <taxon>Duplodnaviria</taxon>
        <taxon>Heunggongvirae</taxon>
        <taxon>Uroviricota</taxon>
        <taxon>Caudoviricetes</taxon>
        <taxon>Peduoviridae</taxon>
        <taxon>Maltschvirus</taxon>
        <taxon>Maltschvirus maltsch</taxon>
    </lineage>
</organism>
<evidence type="ECO:0000313" key="1">
    <source>
        <dbReference type="EMBL" id="CAB4142574.1"/>
    </source>
</evidence>
<accession>A0A6J5M7C0</accession>
<sequence>MNLEKLYDYIFWYNSYEEVWYAVHREYYSDFFGGHRNRTYFIKSNKHSVLVELICKQNSLADFNDSK</sequence>